<dbReference type="OrthoDB" id="9800416at2"/>
<feature type="transmembrane region" description="Helical" evidence="6">
    <location>
        <begin position="351"/>
        <end position="378"/>
    </location>
</feature>
<dbReference type="InterPro" id="IPR011701">
    <property type="entry name" value="MFS"/>
</dbReference>
<dbReference type="InterPro" id="IPR036259">
    <property type="entry name" value="MFS_trans_sf"/>
</dbReference>
<keyword evidence="2" id="KW-1003">Cell membrane</keyword>
<dbReference type="Proteomes" id="UP000295499">
    <property type="component" value="Unassembled WGS sequence"/>
</dbReference>
<dbReference type="PANTHER" id="PTHR43124">
    <property type="entry name" value="PURINE EFFLUX PUMP PBUE"/>
    <property type="match status" value="1"/>
</dbReference>
<feature type="transmembrane region" description="Helical" evidence="6">
    <location>
        <begin position="212"/>
        <end position="234"/>
    </location>
</feature>
<evidence type="ECO:0000256" key="2">
    <source>
        <dbReference type="ARBA" id="ARBA00022475"/>
    </source>
</evidence>
<dbReference type="PANTHER" id="PTHR43124:SF3">
    <property type="entry name" value="CHLORAMPHENICOL EFFLUX PUMP RV0191"/>
    <property type="match status" value="1"/>
</dbReference>
<dbReference type="RefSeq" id="WP_133558653.1">
    <property type="nucleotide sequence ID" value="NZ_SNWM01000005.1"/>
</dbReference>
<organism evidence="8 9">
    <name type="scientific">Pedobacter duraquae</name>
    <dbReference type="NCBI Taxonomy" id="425511"/>
    <lineage>
        <taxon>Bacteria</taxon>
        <taxon>Pseudomonadati</taxon>
        <taxon>Bacteroidota</taxon>
        <taxon>Sphingobacteriia</taxon>
        <taxon>Sphingobacteriales</taxon>
        <taxon>Sphingobacteriaceae</taxon>
        <taxon>Pedobacter</taxon>
    </lineage>
</organism>
<dbReference type="Gene3D" id="1.20.1250.20">
    <property type="entry name" value="MFS general substrate transporter like domains"/>
    <property type="match status" value="1"/>
</dbReference>
<reference evidence="8 9" key="1">
    <citation type="submission" date="2019-03" db="EMBL/GenBank/DDBJ databases">
        <title>Genomic Encyclopedia of Archaeal and Bacterial Type Strains, Phase II (KMG-II): from individual species to whole genera.</title>
        <authorList>
            <person name="Goeker M."/>
        </authorList>
    </citation>
    <scope>NUCLEOTIDE SEQUENCE [LARGE SCALE GENOMIC DNA]</scope>
    <source>
        <strain evidence="8 9">DSM 19034</strain>
    </source>
</reference>
<dbReference type="GO" id="GO:0005886">
    <property type="term" value="C:plasma membrane"/>
    <property type="evidence" value="ECO:0007669"/>
    <property type="project" value="UniProtKB-SubCell"/>
</dbReference>
<keyword evidence="9" id="KW-1185">Reference proteome</keyword>
<dbReference type="Pfam" id="PF07690">
    <property type="entry name" value="MFS_1"/>
    <property type="match status" value="1"/>
</dbReference>
<feature type="transmembrane region" description="Helical" evidence="6">
    <location>
        <begin position="46"/>
        <end position="67"/>
    </location>
</feature>
<feature type="transmembrane region" description="Helical" evidence="6">
    <location>
        <begin position="277"/>
        <end position="299"/>
    </location>
</feature>
<evidence type="ECO:0000256" key="3">
    <source>
        <dbReference type="ARBA" id="ARBA00022692"/>
    </source>
</evidence>
<accession>A0A4R6IH07</accession>
<dbReference type="InterPro" id="IPR020846">
    <property type="entry name" value="MFS_dom"/>
</dbReference>
<keyword evidence="5 6" id="KW-0472">Membrane</keyword>
<dbReference type="SUPFAM" id="SSF103473">
    <property type="entry name" value="MFS general substrate transporter"/>
    <property type="match status" value="1"/>
</dbReference>
<feature type="transmembrane region" description="Helical" evidence="6">
    <location>
        <begin position="136"/>
        <end position="157"/>
    </location>
</feature>
<feature type="transmembrane region" description="Helical" evidence="6">
    <location>
        <begin position="79"/>
        <end position="100"/>
    </location>
</feature>
<sequence>MQHERKKQVPQSPDVIPGIACMLLMFQAYLVAPLSATLAQDFRSSMVNLAIPAFAIPFAISAAGMVLLKPDADLRKHFLYSLAALCIGTCVLSFTTSAVVFLMIRALTGLGTGAMLPSALLLAIRPHERKRSLNAMVLIIFALATGMTFGPSIGGWLNGLIGWRNLFLSIGMLAATLSLSYFLKDRWGRQAGLVLLEIKPISRPASDWKRRYTYGFVYLTGVFHSGVFVWITYYFTAQYGLDEFHIATDLFIFGLPGFIVAILMFRYQLDKKVITILYAALGLTIAGLLVLMGNLPLWLAECLLGIMSLGFGCSQPLFIGILQIPRAGLSPIGPLAKGSGLLFAGYGSGPLILFALLSFNLTAAMAFLAILVAILAYISRRVWSVSS</sequence>
<comment type="subcellular location">
    <subcellularLocation>
        <location evidence="1">Cell membrane</location>
        <topology evidence="1">Multi-pass membrane protein</topology>
    </subcellularLocation>
</comment>
<evidence type="ECO:0000313" key="8">
    <source>
        <dbReference type="EMBL" id="TDO20285.1"/>
    </source>
</evidence>
<dbReference type="PROSITE" id="PS50850">
    <property type="entry name" value="MFS"/>
    <property type="match status" value="1"/>
</dbReference>
<protein>
    <submittedName>
        <fullName evidence="8">Putative MFS family arabinose efflux permease</fullName>
    </submittedName>
</protein>
<proteinExistence type="predicted"/>
<feature type="transmembrane region" description="Helical" evidence="6">
    <location>
        <begin position="163"/>
        <end position="183"/>
    </location>
</feature>
<feature type="transmembrane region" description="Helical" evidence="6">
    <location>
        <begin position="246"/>
        <end position="265"/>
    </location>
</feature>
<dbReference type="InterPro" id="IPR050189">
    <property type="entry name" value="MFS_Efflux_Transporters"/>
</dbReference>
<evidence type="ECO:0000256" key="5">
    <source>
        <dbReference type="ARBA" id="ARBA00023136"/>
    </source>
</evidence>
<evidence type="ECO:0000256" key="1">
    <source>
        <dbReference type="ARBA" id="ARBA00004651"/>
    </source>
</evidence>
<keyword evidence="4 6" id="KW-1133">Transmembrane helix</keyword>
<evidence type="ECO:0000259" key="7">
    <source>
        <dbReference type="PROSITE" id="PS50850"/>
    </source>
</evidence>
<feature type="transmembrane region" description="Helical" evidence="6">
    <location>
        <begin position="15"/>
        <end position="34"/>
    </location>
</feature>
<gene>
    <name evidence="8" type="ORF">CLV32_4045</name>
</gene>
<evidence type="ECO:0000256" key="6">
    <source>
        <dbReference type="SAM" id="Phobius"/>
    </source>
</evidence>
<name>A0A4R6IH07_9SPHI</name>
<dbReference type="AlphaFoldDB" id="A0A4R6IH07"/>
<evidence type="ECO:0000256" key="4">
    <source>
        <dbReference type="ARBA" id="ARBA00022989"/>
    </source>
</evidence>
<dbReference type="GO" id="GO:0022857">
    <property type="term" value="F:transmembrane transporter activity"/>
    <property type="evidence" value="ECO:0007669"/>
    <property type="project" value="InterPro"/>
</dbReference>
<evidence type="ECO:0000313" key="9">
    <source>
        <dbReference type="Proteomes" id="UP000295499"/>
    </source>
</evidence>
<comment type="caution">
    <text evidence="8">The sequence shown here is derived from an EMBL/GenBank/DDBJ whole genome shotgun (WGS) entry which is preliminary data.</text>
</comment>
<dbReference type="EMBL" id="SNWM01000005">
    <property type="protein sequence ID" value="TDO20285.1"/>
    <property type="molecule type" value="Genomic_DNA"/>
</dbReference>
<keyword evidence="3 6" id="KW-0812">Transmembrane</keyword>
<feature type="domain" description="Major facilitator superfamily (MFS) profile" evidence="7">
    <location>
        <begin position="1"/>
        <end position="381"/>
    </location>
</feature>